<evidence type="ECO:0000313" key="3">
    <source>
        <dbReference type="Proteomes" id="UP000294575"/>
    </source>
</evidence>
<proteinExistence type="predicted"/>
<reference evidence="2 3" key="1">
    <citation type="submission" date="2019-03" db="EMBL/GenBank/DDBJ databases">
        <title>Genomic Encyclopedia of Type Strains, Phase IV (KMG-IV): sequencing the most valuable type-strain genomes for metagenomic binning, comparative biology and taxonomic classification.</title>
        <authorList>
            <person name="Goeker M."/>
        </authorList>
    </citation>
    <scope>NUCLEOTIDE SEQUENCE [LARGE SCALE GENOMIC DNA]</scope>
    <source>
        <strain evidence="2 3">DSM 28679</strain>
    </source>
</reference>
<dbReference type="SUPFAM" id="SSF110997">
    <property type="entry name" value="Sporulation related repeat"/>
    <property type="match status" value="1"/>
</dbReference>
<protein>
    <submittedName>
        <fullName evidence="2">Sporulation related protein</fullName>
    </submittedName>
</protein>
<dbReference type="PROSITE" id="PS51724">
    <property type="entry name" value="SPOR"/>
    <property type="match status" value="1"/>
</dbReference>
<dbReference type="RefSeq" id="WP_166627897.1">
    <property type="nucleotide sequence ID" value="NZ_LNJZ01000009.1"/>
</dbReference>
<evidence type="ECO:0000313" key="2">
    <source>
        <dbReference type="EMBL" id="TDQ36368.1"/>
    </source>
</evidence>
<comment type="caution">
    <text evidence="2">The sequence shown here is derived from an EMBL/GenBank/DDBJ whole genome shotgun (WGS) entry which is preliminary data.</text>
</comment>
<keyword evidence="3" id="KW-1185">Reference proteome</keyword>
<accession>A0A4R6TRZ2</accession>
<evidence type="ECO:0000259" key="1">
    <source>
        <dbReference type="PROSITE" id="PS51724"/>
    </source>
</evidence>
<dbReference type="GO" id="GO:0042834">
    <property type="term" value="F:peptidoglycan binding"/>
    <property type="evidence" value="ECO:0007669"/>
    <property type="project" value="InterPro"/>
</dbReference>
<feature type="domain" description="SPOR" evidence="1">
    <location>
        <begin position="65"/>
        <end position="143"/>
    </location>
</feature>
<dbReference type="AlphaFoldDB" id="A0A4R6TRZ2"/>
<dbReference type="InterPro" id="IPR007730">
    <property type="entry name" value="SPOR-like_dom"/>
</dbReference>
<dbReference type="EMBL" id="SNYK01000013">
    <property type="protein sequence ID" value="TDQ36368.1"/>
    <property type="molecule type" value="Genomic_DNA"/>
</dbReference>
<sequence>MRLILLVLVAANIAYFAWQNYFNIYPERSVPVRVVESQVNGLPSLVLLSESRVERSWQQTNPVVPQGLPGGRILLGGFVSRDEVDELRQRLLGLGIAGQVVQKDVPAEEEFWVYMPPLSSRAATLRLLKELQARKLDGYLITQGELANGISLGIFPHENSAEAVLERLQMAGYQAQIKKISRNQTAYWFEVSAAAQRLLDDKLLESLLKDFPLMQYSQAAGRE</sequence>
<gene>
    <name evidence="2" type="ORF">DFQ45_11399</name>
</gene>
<dbReference type="Pfam" id="PF05036">
    <property type="entry name" value="SPOR"/>
    <property type="match status" value="1"/>
</dbReference>
<organism evidence="2 3">
    <name type="scientific">Thiopseudomonas denitrificans</name>
    <dbReference type="NCBI Taxonomy" id="1501432"/>
    <lineage>
        <taxon>Bacteria</taxon>
        <taxon>Pseudomonadati</taxon>
        <taxon>Pseudomonadota</taxon>
        <taxon>Gammaproteobacteria</taxon>
        <taxon>Pseudomonadales</taxon>
        <taxon>Pseudomonadaceae</taxon>
        <taxon>Thiopseudomonas</taxon>
    </lineage>
</organism>
<dbReference type="InterPro" id="IPR036680">
    <property type="entry name" value="SPOR-like_sf"/>
</dbReference>
<name>A0A4R6TRZ2_9GAMM</name>
<dbReference type="Proteomes" id="UP000294575">
    <property type="component" value="Unassembled WGS sequence"/>
</dbReference>